<dbReference type="InterPro" id="IPR052509">
    <property type="entry name" value="Metal_resp_DNA-bind_regulator"/>
</dbReference>
<dbReference type="RefSeq" id="WP_230096248.1">
    <property type="nucleotide sequence ID" value="NZ_CAKKNS010000001.1"/>
</dbReference>
<reference evidence="2 3" key="1">
    <citation type="submission" date="2021-11" db="EMBL/GenBank/DDBJ databases">
        <authorList>
            <person name="Depoorter E."/>
        </authorList>
    </citation>
    <scope>NUCLEOTIDE SEQUENCE [LARGE SCALE GENOMIC DNA]</scope>
    <source>
        <strain evidence="2 3">LMG 24289</strain>
    </source>
</reference>
<feature type="domain" description="Transcription regulator PadR N-terminal" evidence="1">
    <location>
        <begin position="18"/>
        <end position="86"/>
    </location>
</feature>
<dbReference type="Proteomes" id="UP000789707">
    <property type="component" value="Unassembled WGS sequence"/>
</dbReference>
<proteinExistence type="predicted"/>
<sequence>MAENVSSQLLKGVLQGIMLVILAKKPNYGYGITKEMNDYGLLAIPKGTIYPLLTSMTNKGLLTTEMHTAESGRDRKYYYITEEGLVEKAKFISEWHELVGIVGGVVKGELYDENQ</sequence>
<organism evidence="2 3">
    <name type="scientific">Periweissella fabaria</name>
    <dbReference type="NCBI Taxonomy" id="546157"/>
    <lineage>
        <taxon>Bacteria</taxon>
        <taxon>Bacillati</taxon>
        <taxon>Bacillota</taxon>
        <taxon>Bacilli</taxon>
        <taxon>Lactobacillales</taxon>
        <taxon>Lactobacillaceae</taxon>
        <taxon>Periweissella</taxon>
    </lineage>
</organism>
<dbReference type="InterPro" id="IPR036390">
    <property type="entry name" value="WH_DNA-bd_sf"/>
</dbReference>
<dbReference type="Gene3D" id="1.10.10.10">
    <property type="entry name" value="Winged helix-like DNA-binding domain superfamily/Winged helix DNA-binding domain"/>
    <property type="match status" value="1"/>
</dbReference>
<evidence type="ECO:0000259" key="1">
    <source>
        <dbReference type="Pfam" id="PF03551"/>
    </source>
</evidence>
<gene>
    <name evidence="2" type="ORF">WFA24289_00487</name>
</gene>
<evidence type="ECO:0000313" key="3">
    <source>
        <dbReference type="Proteomes" id="UP000789707"/>
    </source>
</evidence>
<keyword evidence="3" id="KW-1185">Reference proteome</keyword>
<dbReference type="EMBL" id="CAKKNS010000001">
    <property type="protein sequence ID" value="CAH0416188.1"/>
    <property type="molecule type" value="Genomic_DNA"/>
</dbReference>
<dbReference type="InterPro" id="IPR005149">
    <property type="entry name" value="Tscrpt_reg_PadR_N"/>
</dbReference>
<dbReference type="PANTHER" id="PTHR33169:SF14">
    <property type="entry name" value="TRANSCRIPTIONAL REGULATOR RV3488"/>
    <property type="match status" value="1"/>
</dbReference>
<comment type="caution">
    <text evidence="2">The sequence shown here is derived from an EMBL/GenBank/DDBJ whole genome shotgun (WGS) entry which is preliminary data.</text>
</comment>
<evidence type="ECO:0000313" key="2">
    <source>
        <dbReference type="EMBL" id="CAH0416188.1"/>
    </source>
</evidence>
<dbReference type="InterPro" id="IPR036388">
    <property type="entry name" value="WH-like_DNA-bd_sf"/>
</dbReference>
<dbReference type="SUPFAM" id="SSF46785">
    <property type="entry name" value="Winged helix' DNA-binding domain"/>
    <property type="match status" value="1"/>
</dbReference>
<dbReference type="PANTHER" id="PTHR33169">
    <property type="entry name" value="PADR-FAMILY TRANSCRIPTIONAL REGULATOR"/>
    <property type="match status" value="1"/>
</dbReference>
<accession>A0ABM8Z4F5</accession>
<dbReference type="Pfam" id="PF03551">
    <property type="entry name" value="PadR"/>
    <property type="match status" value="1"/>
</dbReference>
<protein>
    <recommendedName>
        <fullName evidence="1">Transcription regulator PadR N-terminal domain-containing protein</fullName>
    </recommendedName>
</protein>
<name>A0ABM8Z4F5_9LACO</name>